<keyword evidence="3" id="KW-1185">Reference proteome</keyword>
<gene>
    <name evidence="2" type="ORF">PSQ19_08045</name>
</gene>
<feature type="domain" description="Enolase C-terminal" evidence="1">
    <location>
        <begin position="8"/>
        <end position="116"/>
    </location>
</feature>
<dbReference type="Pfam" id="PF13378">
    <property type="entry name" value="MR_MLE_C"/>
    <property type="match status" value="1"/>
</dbReference>
<dbReference type="SUPFAM" id="SSF51604">
    <property type="entry name" value="Enolase C-terminal domain-like"/>
    <property type="match status" value="1"/>
</dbReference>
<dbReference type="Gene3D" id="3.20.20.120">
    <property type="entry name" value="Enolase-like C-terminal domain"/>
    <property type="match status" value="1"/>
</dbReference>
<evidence type="ECO:0000313" key="3">
    <source>
        <dbReference type="Proteomes" id="UP001220530"/>
    </source>
</evidence>
<proteinExistence type="predicted"/>
<dbReference type="Proteomes" id="UP001220530">
    <property type="component" value="Chromosome"/>
</dbReference>
<dbReference type="InterPro" id="IPR036849">
    <property type="entry name" value="Enolase-like_C_sf"/>
</dbReference>
<dbReference type="InterPro" id="IPR029065">
    <property type="entry name" value="Enolase_C-like"/>
</dbReference>
<dbReference type="EMBL" id="CP118246">
    <property type="protein sequence ID" value="WDR04262.1"/>
    <property type="molecule type" value="Genomic_DNA"/>
</dbReference>
<name>A0ABY7YSU2_9HYPH</name>
<organism evidence="2 3">
    <name type="scientific">Devosia algicola</name>
    <dbReference type="NCBI Taxonomy" id="3026418"/>
    <lineage>
        <taxon>Bacteria</taxon>
        <taxon>Pseudomonadati</taxon>
        <taxon>Pseudomonadota</taxon>
        <taxon>Alphaproteobacteria</taxon>
        <taxon>Hyphomicrobiales</taxon>
        <taxon>Devosiaceae</taxon>
        <taxon>Devosia</taxon>
    </lineage>
</organism>
<protein>
    <submittedName>
        <fullName evidence="2">Enolase C-terminal domain-like protein</fullName>
    </submittedName>
</protein>
<evidence type="ECO:0000313" key="2">
    <source>
        <dbReference type="EMBL" id="WDR04262.1"/>
    </source>
</evidence>
<dbReference type="RefSeq" id="WP_282220644.1">
    <property type="nucleotide sequence ID" value="NZ_CP118246.1"/>
</dbReference>
<evidence type="ECO:0000259" key="1">
    <source>
        <dbReference type="Pfam" id="PF13378"/>
    </source>
</evidence>
<sequence length="131" mass="13671">MAKISPDWRAFKRHVDARLLSVVQPDVAKWGGVSGALAVGQHALANGAGCTLHYMGTAVGLATSLHTLAAIGGEGRVELDFNPNPLRTDLGAIDLVPVAGFLSLPEGTGIGFEPDPMALERFAIATLDIKK</sequence>
<reference evidence="2 3" key="1">
    <citation type="submission" date="2023-02" db="EMBL/GenBank/DDBJ databases">
        <title>Devosia algicola sp. nov., isolated from the phycosphere of marine algae.</title>
        <authorList>
            <person name="Kim J.M."/>
            <person name="Lee J.K."/>
            <person name="Choi B.J."/>
            <person name="Bayburt H."/>
            <person name="Jeon C.O."/>
        </authorList>
    </citation>
    <scope>NUCLEOTIDE SEQUENCE [LARGE SCALE GENOMIC DNA]</scope>
    <source>
        <strain evidence="2 3">G20-9</strain>
    </source>
</reference>
<accession>A0ABY7YSU2</accession>